<proteinExistence type="evidence at transcript level"/>
<dbReference type="InterPro" id="IPR023346">
    <property type="entry name" value="Lysozyme-like_dom_sf"/>
</dbReference>
<dbReference type="GO" id="GO:0004568">
    <property type="term" value="F:chitinase activity"/>
    <property type="evidence" value="ECO:0007669"/>
    <property type="project" value="InterPro"/>
</dbReference>
<dbReference type="Gene3D" id="1.10.530.10">
    <property type="match status" value="1"/>
</dbReference>
<dbReference type="AlphaFoldDB" id="A0A0U3SNY4"/>
<feature type="domain" description="Glycoside hydrolase family 19 catalytic" evidence="4">
    <location>
        <begin position="53"/>
        <end position="153"/>
    </location>
</feature>
<evidence type="ECO:0000256" key="3">
    <source>
        <dbReference type="SAM" id="SignalP"/>
    </source>
</evidence>
<name>A0A0U3SNY4_9HYME</name>
<keyword evidence="1" id="KW-0611">Plant defense</keyword>
<protein>
    <submittedName>
        <fullName evidence="5">Putative endochitinase 2</fullName>
    </submittedName>
</protein>
<dbReference type="SUPFAM" id="SSF53955">
    <property type="entry name" value="Lysozyme-like"/>
    <property type="match status" value="1"/>
</dbReference>
<dbReference type="GO" id="GO:0016998">
    <property type="term" value="P:cell wall macromolecule catabolic process"/>
    <property type="evidence" value="ECO:0007669"/>
    <property type="project" value="InterPro"/>
</dbReference>
<keyword evidence="3" id="KW-0732">Signal</keyword>
<dbReference type="InterPro" id="IPR000726">
    <property type="entry name" value="Glyco_hydro_19_cat"/>
</dbReference>
<organism evidence="5">
    <name type="scientific">Melittobia sp. EOM-2016</name>
    <dbReference type="NCBI Taxonomy" id="1775962"/>
    <lineage>
        <taxon>Eukaryota</taxon>
        <taxon>Metazoa</taxon>
        <taxon>Ecdysozoa</taxon>
        <taxon>Arthropoda</taxon>
        <taxon>Hexapoda</taxon>
        <taxon>Insecta</taxon>
        <taxon>Pterygota</taxon>
        <taxon>Neoptera</taxon>
        <taxon>Endopterygota</taxon>
        <taxon>Hymenoptera</taxon>
        <taxon>Apocrita</taxon>
        <taxon>Proctotrupomorpha</taxon>
        <taxon>Chalcidoidea</taxon>
        <taxon>Eulophidae</taxon>
        <taxon>Tetrastichinae</taxon>
        <taxon>Melittobia</taxon>
    </lineage>
</organism>
<evidence type="ECO:0000313" key="5">
    <source>
        <dbReference type="EMBL" id="ALV66647.1"/>
    </source>
</evidence>
<feature type="signal peptide" evidence="3">
    <location>
        <begin position="1"/>
        <end position="20"/>
    </location>
</feature>
<dbReference type="PANTHER" id="PTHR22595:SF79">
    <property type="entry name" value="CHITINASE 12"/>
    <property type="match status" value="1"/>
</dbReference>
<dbReference type="EMBL" id="KT359539">
    <property type="protein sequence ID" value="ALV66647.1"/>
    <property type="molecule type" value="mRNA"/>
</dbReference>
<dbReference type="PANTHER" id="PTHR22595">
    <property type="entry name" value="CHITINASE-RELATED"/>
    <property type="match status" value="1"/>
</dbReference>
<dbReference type="GO" id="GO:0006952">
    <property type="term" value="P:defense response"/>
    <property type="evidence" value="ECO:0007669"/>
    <property type="project" value="UniProtKB-KW"/>
</dbReference>
<keyword evidence="2" id="KW-1015">Disulfide bond</keyword>
<sequence>MACLIFSIFVILAVLNGCFATISRDEFNLAITVNGYAQPADSSIYTCFEEATRNYRREEIAMLLAQLIHESGGFQYREEIACKYTNCPGFYVDNVGIPGKYYYGRGFIQLTWGANYKAASQALGLGDQLLQCPEEVASNTRYAVFVSTWYWEARVRPVLGDSYKFGLTTKAINGAIECSGGWNERAVNRYRCYQKVADVMKIQHRAAENGCYN</sequence>
<feature type="chain" id="PRO_5006845168" evidence="3">
    <location>
        <begin position="21"/>
        <end position="213"/>
    </location>
</feature>
<reference evidence="5" key="1">
    <citation type="journal article" date="2015" name="Mol. Biol. Evol.">
        <title>Laterally transferred gene recruited as a venom in parasitoid wasps.</title>
        <authorList>
            <person name="Martinson E.O."/>
            <person name="Martinson V.G."/>
            <person name="Edwards R."/>
            <person name="Mrinalini"/>
            <person name="Werren J.H."/>
        </authorList>
    </citation>
    <scope>NUCLEOTIDE SEQUENCE</scope>
</reference>
<dbReference type="GO" id="GO:0006032">
    <property type="term" value="P:chitin catabolic process"/>
    <property type="evidence" value="ECO:0007669"/>
    <property type="project" value="InterPro"/>
</dbReference>
<evidence type="ECO:0000259" key="4">
    <source>
        <dbReference type="Pfam" id="PF00182"/>
    </source>
</evidence>
<evidence type="ECO:0000256" key="2">
    <source>
        <dbReference type="ARBA" id="ARBA00023157"/>
    </source>
</evidence>
<evidence type="ECO:0000256" key="1">
    <source>
        <dbReference type="ARBA" id="ARBA00022821"/>
    </source>
</evidence>
<dbReference type="Pfam" id="PF00182">
    <property type="entry name" value="Glyco_hydro_19"/>
    <property type="match status" value="1"/>
</dbReference>
<dbReference type="CDD" id="cd00325">
    <property type="entry name" value="chitinase_GH19"/>
    <property type="match status" value="1"/>
</dbReference>
<accession>A0A0U3SNY4</accession>